<comment type="caution">
    <text evidence="8">The sequence shown here is derived from an EMBL/GenBank/DDBJ whole genome shotgun (WGS) entry which is preliminary data.</text>
</comment>
<evidence type="ECO:0000259" key="5">
    <source>
        <dbReference type="Pfam" id="PF25954"/>
    </source>
</evidence>
<evidence type="ECO:0000256" key="2">
    <source>
        <dbReference type="ARBA" id="ARBA00022448"/>
    </source>
</evidence>
<dbReference type="GO" id="GO:0046914">
    <property type="term" value="F:transition metal ion binding"/>
    <property type="evidence" value="ECO:0007669"/>
    <property type="project" value="TreeGrafter"/>
</dbReference>
<name>A0A2W5SR07_9BACT</name>
<dbReference type="GO" id="GO:0016020">
    <property type="term" value="C:membrane"/>
    <property type="evidence" value="ECO:0007669"/>
    <property type="project" value="InterPro"/>
</dbReference>
<evidence type="ECO:0000256" key="1">
    <source>
        <dbReference type="ARBA" id="ARBA00009477"/>
    </source>
</evidence>
<dbReference type="Pfam" id="PF25975">
    <property type="entry name" value="CzcB_C"/>
    <property type="match status" value="1"/>
</dbReference>
<dbReference type="InterPro" id="IPR058792">
    <property type="entry name" value="Beta-barrel_RND_2"/>
</dbReference>
<feature type="coiled-coil region" evidence="3">
    <location>
        <begin position="112"/>
        <end position="170"/>
    </location>
</feature>
<comment type="similarity">
    <text evidence="1">Belongs to the membrane fusion protein (MFP) (TC 8.A.1) family.</text>
</comment>
<evidence type="ECO:0000256" key="3">
    <source>
        <dbReference type="SAM" id="Coils"/>
    </source>
</evidence>
<reference evidence="8 9" key="1">
    <citation type="submission" date="2017-08" db="EMBL/GenBank/DDBJ databases">
        <title>Infants hospitalized years apart are colonized by the same room-sourced microbial strains.</title>
        <authorList>
            <person name="Brooks B."/>
            <person name="Olm M.R."/>
            <person name="Firek B.A."/>
            <person name="Baker R."/>
            <person name="Thomas B.C."/>
            <person name="Morowitz M.J."/>
            <person name="Banfield J.F."/>
        </authorList>
    </citation>
    <scope>NUCLEOTIDE SEQUENCE [LARGE SCALE GENOMIC DNA]</scope>
    <source>
        <strain evidence="8">S2_003_000_R2_14</strain>
    </source>
</reference>
<dbReference type="InterPro" id="IPR058647">
    <property type="entry name" value="BSH_CzcB-like"/>
</dbReference>
<dbReference type="Gene3D" id="2.40.50.100">
    <property type="match status" value="1"/>
</dbReference>
<feature type="domain" description="CzcB-like C-terminal circularly permuted SH3-like" evidence="7">
    <location>
        <begin position="301"/>
        <end position="363"/>
    </location>
</feature>
<feature type="domain" description="CzcB-like alpha-helical hairpin" evidence="4">
    <location>
        <begin position="115"/>
        <end position="172"/>
    </location>
</feature>
<dbReference type="InterPro" id="IPR051909">
    <property type="entry name" value="MFP_Cation_Efflux"/>
</dbReference>
<dbReference type="PANTHER" id="PTHR30097:SF4">
    <property type="entry name" value="SLR6042 PROTEIN"/>
    <property type="match status" value="1"/>
</dbReference>
<evidence type="ECO:0000313" key="9">
    <source>
        <dbReference type="Proteomes" id="UP000249061"/>
    </source>
</evidence>
<evidence type="ECO:0008006" key="10">
    <source>
        <dbReference type="Google" id="ProtNLM"/>
    </source>
</evidence>
<evidence type="ECO:0000313" key="8">
    <source>
        <dbReference type="EMBL" id="PZR04067.1"/>
    </source>
</evidence>
<dbReference type="GO" id="GO:0030288">
    <property type="term" value="C:outer membrane-bounded periplasmic space"/>
    <property type="evidence" value="ECO:0007669"/>
    <property type="project" value="TreeGrafter"/>
</dbReference>
<dbReference type="Pfam" id="PF25973">
    <property type="entry name" value="BSH_CzcB"/>
    <property type="match status" value="1"/>
</dbReference>
<dbReference type="AlphaFoldDB" id="A0A2W5SR07"/>
<dbReference type="Gene3D" id="2.40.420.20">
    <property type="match status" value="1"/>
</dbReference>
<dbReference type="InterPro" id="IPR058648">
    <property type="entry name" value="HH_CzcB-like"/>
</dbReference>
<dbReference type="SUPFAM" id="SSF111369">
    <property type="entry name" value="HlyD-like secretion proteins"/>
    <property type="match status" value="1"/>
</dbReference>
<dbReference type="Proteomes" id="UP000249061">
    <property type="component" value="Unassembled WGS sequence"/>
</dbReference>
<dbReference type="FunFam" id="2.40.30.170:FF:000010">
    <property type="entry name" value="Efflux RND transporter periplasmic adaptor subunit"/>
    <property type="match status" value="1"/>
</dbReference>
<dbReference type="NCBIfam" id="TIGR01730">
    <property type="entry name" value="RND_mfp"/>
    <property type="match status" value="1"/>
</dbReference>
<keyword evidence="3" id="KW-0175">Coiled coil</keyword>
<dbReference type="GO" id="GO:0015679">
    <property type="term" value="P:plasma membrane copper ion transport"/>
    <property type="evidence" value="ECO:0007669"/>
    <property type="project" value="TreeGrafter"/>
</dbReference>
<feature type="domain" description="CusB-like beta-barrel" evidence="5">
    <location>
        <begin position="217"/>
        <end position="293"/>
    </location>
</feature>
<protein>
    <recommendedName>
        <fullName evidence="10">Efflux RND transporter periplasmic adaptor subunit</fullName>
    </recommendedName>
</protein>
<dbReference type="GO" id="GO:0060003">
    <property type="term" value="P:copper ion export"/>
    <property type="evidence" value="ECO:0007669"/>
    <property type="project" value="TreeGrafter"/>
</dbReference>
<evidence type="ECO:0000259" key="4">
    <source>
        <dbReference type="Pfam" id="PF25893"/>
    </source>
</evidence>
<sequence length="377" mass="39580">MRIAVGGLALLLAFGCSKKSESAEKEHPPEGEHESEVRLSAEAIARAGIRVAPVERRALTGGTAIPAEVQFEPTSTAHVGPLVPGRITKVLVALGEKVKEGQVLGVVASSDVSAARSRFDQARARLAAAESTFRRQQQLSTEGIGAQRALIEAEAQVTELRAEVEGVRRQLSVFGSGSTGELSLTAPMNGVVVAVHATLGETVTPDQPTFIVTDPTKIWVRGNVPELELARVQAGSATVVRLHAFPDVAMPGTITYVAPSLDERTRSLPIRVSLQVPDERLRSGLFGSIELVGGAIDERVVVVPADAVATLDGQNVVFVPGDEANSFRPVPVTLGRRAGGFFEVQDGLKEGAPIATSGSFTLKSAVKSGELAEGHTD</sequence>
<keyword evidence="2" id="KW-0813">Transport</keyword>
<organism evidence="8 9">
    <name type="scientific">Archangium gephyra</name>
    <dbReference type="NCBI Taxonomy" id="48"/>
    <lineage>
        <taxon>Bacteria</taxon>
        <taxon>Pseudomonadati</taxon>
        <taxon>Myxococcota</taxon>
        <taxon>Myxococcia</taxon>
        <taxon>Myxococcales</taxon>
        <taxon>Cystobacterineae</taxon>
        <taxon>Archangiaceae</taxon>
        <taxon>Archangium</taxon>
    </lineage>
</organism>
<evidence type="ECO:0000259" key="6">
    <source>
        <dbReference type="Pfam" id="PF25973"/>
    </source>
</evidence>
<dbReference type="Pfam" id="PF25893">
    <property type="entry name" value="HH_CzcB"/>
    <property type="match status" value="1"/>
</dbReference>
<dbReference type="Gene3D" id="1.10.287.470">
    <property type="entry name" value="Helix hairpin bin"/>
    <property type="match status" value="1"/>
</dbReference>
<dbReference type="InterPro" id="IPR006143">
    <property type="entry name" value="RND_pump_MFP"/>
</dbReference>
<dbReference type="PANTHER" id="PTHR30097">
    <property type="entry name" value="CATION EFFLUX SYSTEM PROTEIN CUSB"/>
    <property type="match status" value="1"/>
</dbReference>
<proteinExistence type="inferred from homology"/>
<dbReference type="Pfam" id="PF25954">
    <property type="entry name" value="Beta-barrel_RND_2"/>
    <property type="match status" value="1"/>
</dbReference>
<dbReference type="Gene3D" id="2.40.30.170">
    <property type="match status" value="1"/>
</dbReference>
<accession>A0A2W5SR07</accession>
<dbReference type="GO" id="GO:0022857">
    <property type="term" value="F:transmembrane transporter activity"/>
    <property type="evidence" value="ECO:0007669"/>
    <property type="project" value="InterPro"/>
</dbReference>
<dbReference type="EMBL" id="QFQP01000065">
    <property type="protein sequence ID" value="PZR04067.1"/>
    <property type="molecule type" value="Genomic_DNA"/>
</dbReference>
<dbReference type="InterPro" id="IPR058649">
    <property type="entry name" value="CzcB_C"/>
</dbReference>
<gene>
    <name evidence="8" type="ORF">DI536_34925</name>
</gene>
<dbReference type="PROSITE" id="PS51257">
    <property type="entry name" value="PROKAR_LIPOPROTEIN"/>
    <property type="match status" value="1"/>
</dbReference>
<feature type="domain" description="CzcB-like barrel-sandwich hybrid" evidence="6">
    <location>
        <begin position="76"/>
        <end position="214"/>
    </location>
</feature>
<evidence type="ECO:0000259" key="7">
    <source>
        <dbReference type="Pfam" id="PF25975"/>
    </source>
</evidence>